<evidence type="ECO:0000313" key="3">
    <source>
        <dbReference type="EMBL" id="MBY4636784.1"/>
    </source>
</evidence>
<feature type="chain" id="PRO_5045407170" evidence="2">
    <location>
        <begin position="33"/>
        <end position="134"/>
    </location>
</feature>
<dbReference type="InterPro" id="IPR008309">
    <property type="entry name" value="YdbL"/>
</dbReference>
<sequence>MMRLKIGKATGLAIGACAAIAAVSLAVPSAMAQRDPAYAAARAAGQIGEQPDGYLGFATSPTPEIRALVQDLNIKRKAAYTERASATGSTVEQFAFTSGCNLIANTKPGEKYKAPDGRWLTRDASPPVRDSRCL</sequence>
<feature type="compositionally biased region" description="Basic and acidic residues" evidence="1">
    <location>
        <begin position="108"/>
        <end position="121"/>
    </location>
</feature>
<organism evidence="3 4">
    <name type="scientific">Sphingopyxis jiangsuensis</name>
    <dbReference type="NCBI Taxonomy" id="2871171"/>
    <lineage>
        <taxon>Bacteria</taxon>
        <taxon>Pseudomonadati</taxon>
        <taxon>Pseudomonadota</taxon>
        <taxon>Alphaproteobacteria</taxon>
        <taxon>Sphingomonadales</taxon>
        <taxon>Sphingomonadaceae</taxon>
        <taxon>Sphingopyxis</taxon>
    </lineage>
</organism>
<feature type="signal peptide" evidence="2">
    <location>
        <begin position="1"/>
        <end position="32"/>
    </location>
</feature>
<evidence type="ECO:0000313" key="4">
    <source>
        <dbReference type="Proteomes" id="UP001166571"/>
    </source>
</evidence>
<comment type="caution">
    <text evidence="3">The sequence shown here is derived from an EMBL/GenBank/DDBJ whole genome shotgun (WGS) entry which is preliminary data.</text>
</comment>
<keyword evidence="4" id="KW-1185">Reference proteome</keyword>
<dbReference type="Proteomes" id="UP001166571">
    <property type="component" value="Unassembled WGS sequence"/>
</dbReference>
<evidence type="ECO:0000256" key="1">
    <source>
        <dbReference type="SAM" id="MobiDB-lite"/>
    </source>
</evidence>
<protein>
    <submittedName>
        <fullName evidence="3">YdbL family protein</fullName>
    </submittedName>
</protein>
<feature type="region of interest" description="Disordered" evidence="1">
    <location>
        <begin position="107"/>
        <end position="134"/>
    </location>
</feature>
<proteinExistence type="predicted"/>
<dbReference type="EMBL" id="JAILXK010000001">
    <property type="protein sequence ID" value="MBY4636784.1"/>
    <property type="molecule type" value="Genomic_DNA"/>
</dbReference>
<dbReference type="Pfam" id="PF07027">
    <property type="entry name" value="DUF1318"/>
    <property type="match status" value="1"/>
</dbReference>
<accession>A0ABS7MDM7</accession>
<gene>
    <name evidence="3" type="ORF">K5P26_06475</name>
</gene>
<name>A0ABS7MDM7_9SPHN</name>
<dbReference type="RefSeq" id="WP_201925373.1">
    <property type="nucleotide sequence ID" value="NZ_JAERPO010000001.1"/>
</dbReference>
<evidence type="ECO:0000256" key="2">
    <source>
        <dbReference type="SAM" id="SignalP"/>
    </source>
</evidence>
<keyword evidence="2" id="KW-0732">Signal</keyword>
<reference evidence="3" key="1">
    <citation type="submission" date="2021-08" db="EMBL/GenBank/DDBJ databases">
        <title>Sphingopyxis panaciterrulae sp. nov., isolated from the surface water of the Yellow Sea.</title>
        <authorList>
            <person name="Gao Z."/>
            <person name="Zhang D."/>
            <person name="Zhang A."/>
        </authorList>
    </citation>
    <scope>NUCLEOTIDE SEQUENCE</scope>
    <source>
        <strain evidence="3">XHP0097</strain>
    </source>
</reference>